<feature type="region of interest" description="Disordered" evidence="1">
    <location>
        <begin position="79"/>
        <end position="112"/>
    </location>
</feature>
<proteinExistence type="predicted"/>
<accession>A0AAJ0BQV7</accession>
<keyword evidence="3" id="KW-1185">Reference proteome</keyword>
<feature type="compositionally biased region" description="Polar residues" evidence="1">
    <location>
        <begin position="89"/>
        <end position="98"/>
    </location>
</feature>
<dbReference type="RefSeq" id="XP_060278814.1">
    <property type="nucleotide sequence ID" value="XM_060423079.1"/>
</dbReference>
<comment type="caution">
    <text evidence="2">The sequence shown here is derived from an EMBL/GenBank/DDBJ whole genome shotgun (WGS) entry which is preliminary data.</text>
</comment>
<protein>
    <submittedName>
        <fullName evidence="2">Uncharacterized protein</fullName>
    </submittedName>
</protein>
<organism evidence="2 3">
    <name type="scientific">Phialemonium atrogriseum</name>
    <dbReference type="NCBI Taxonomy" id="1093897"/>
    <lineage>
        <taxon>Eukaryota</taxon>
        <taxon>Fungi</taxon>
        <taxon>Dikarya</taxon>
        <taxon>Ascomycota</taxon>
        <taxon>Pezizomycotina</taxon>
        <taxon>Sordariomycetes</taxon>
        <taxon>Sordariomycetidae</taxon>
        <taxon>Cephalothecales</taxon>
        <taxon>Cephalothecaceae</taxon>
        <taxon>Phialemonium</taxon>
    </lineage>
</organism>
<feature type="compositionally biased region" description="Basic and acidic residues" evidence="1">
    <location>
        <begin position="99"/>
        <end position="112"/>
    </location>
</feature>
<dbReference type="Proteomes" id="UP001244011">
    <property type="component" value="Unassembled WGS sequence"/>
</dbReference>
<dbReference type="GeneID" id="85306266"/>
<name>A0AAJ0BQV7_9PEZI</name>
<evidence type="ECO:0000313" key="2">
    <source>
        <dbReference type="EMBL" id="KAK1762601.1"/>
    </source>
</evidence>
<reference evidence="2" key="1">
    <citation type="submission" date="2023-06" db="EMBL/GenBank/DDBJ databases">
        <title>Genome-scale phylogeny and comparative genomics of the fungal order Sordariales.</title>
        <authorList>
            <consortium name="Lawrence Berkeley National Laboratory"/>
            <person name="Hensen N."/>
            <person name="Bonometti L."/>
            <person name="Westerberg I."/>
            <person name="Brannstrom I.O."/>
            <person name="Guillou S."/>
            <person name="Cros-Aarteil S."/>
            <person name="Calhoun S."/>
            <person name="Haridas S."/>
            <person name="Kuo A."/>
            <person name="Mondo S."/>
            <person name="Pangilinan J."/>
            <person name="Riley R."/>
            <person name="Labutti K."/>
            <person name="Andreopoulos B."/>
            <person name="Lipzen A."/>
            <person name="Chen C."/>
            <person name="Yanf M."/>
            <person name="Daum C."/>
            <person name="Ng V."/>
            <person name="Clum A."/>
            <person name="Steindorff A."/>
            <person name="Ohm R."/>
            <person name="Martin F."/>
            <person name="Silar P."/>
            <person name="Natvig D."/>
            <person name="Lalanne C."/>
            <person name="Gautier V."/>
            <person name="Ament-Velasquez S.L."/>
            <person name="Kruys A."/>
            <person name="Hutchinson M.I."/>
            <person name="Powell A.J."/>
            <person name="Barry K."/>
            <person name="Miller A.N."/>
            <person name="Grigoriev I.V."/>
            <person name="Debuchy R."/>
            <person name="Gladieux P."/>
            <person name="Thoren M.H."/>
            <person name="Johannesson H."/>
        </authorList>
    </citation>
    <scope>NUCLEOTIDE SEQUENCE</scope>
    <source>
        <strain evidence="2">8032-3</strain>
    </source>
</reference>
<evidence type="ECO:0000313" key="3">
    <source>
        <dbReference type="Proteomes" id="UP001244011"/>
    </source>
</evidence>
<evidence type="ECO:0000256" key="1">
    <source>
        <dbReference type="SAM" id="MobiDB-lite"/>
    </source>
</evidence>
<sequence length="211" mass="23559">MGLTGLESSRSSIVVILRKAGRDFPYTPGFDCKRASNGTQGRQGTWKTQKLTFEKFKLSFPTETSSVNNSDNLQRLPTSARLRPEITDTRQGGFSSDVEQGRGKGEEGERASRELSIENGNHTKSSPHGRIGKVQLLFATWPYRPLPFPRPPLLLTRGQIDVGARGNWSVWCGAKYLKVPTKEANPFFWLEWHWMGTAGPPCQWASPPPSQ</sequence>
<gene>
    <name evidence="2" type="ORF">QBC33DRAFT_258267</name>
</gene>
<dbReference type="EMBL" id="MU839035">
    <property type="protein sequence ID" value="KAK1762601.1"/>
    <property type="molecule type" value="Genomic_DNA"/>
</dbReference>
<dbReference type="AlphaFoldDB" id="A0AAJ0BQV7"/>